<dbReference type="GO" id="GO:0004674">
    <property type="term" value="F:protein serine/threonine kinase activity"/>
    <property type="evidence" value="ECO:0007669"/>
    <property type="project" value="UniProtKB-EC"/>
</dbReference>
<keyword evidence="3" id="KW-0808">Transferase</keyword>
<reference evidence="3 4" key="1">
    <citation type="submission" date="2019-03" db="EMBL/GenBank/DDBJ databases">
        <title>Single cell metagenomics reveals metabolic interactions within the superorganism composed of flagellate Streblomastix strix and complex community of Bacteroidetes bacteria on its surface.</title>
        <authorList>
            <person name="Treitli S.C."/>
            <person name="Kolisko M."/>
            <person name="Husnik F."/>
            <person name="Keeling P."/>
            <person name="Hampl V."/>
        </authorList>
    </citation>
    <scope>NUCLEOTIDE SEQUENCE [LARGE SCALE GENOMIC DNA]</scope>
    <source>
        <strain evidence="3">ST1C</strain>
    </source>
</reference>
<dbReference type="Gene3D" id="1.10.510.10">
    <property type="entry name" value="Transferase(Phosphotransferase) domain 1"/>
    <property type="match status" value="1"/>
</dbReference>
<dbReference type="InterPro" id="IPR011009">
    <property type="entry name" value="Kinase-like_dom_sf"/>
</dbReference>
<gene>
    <name evidence="3" type="ORF">EZS28_029226</name>
</gene>
<evidence type="ECO:0000313" key="4">
    <source>
        <dbReference type="Proteomes" id="UP000324800"/>
    </source>
</evidence>
<feature type="domain" description="Protein kinase" evidence="2">
    <location>
        <begin position="18"/>
        <end position="292"/>
    </location>
</feature>
<dbReference type="InterPro" id="IPR050235">
    <property type="entry name" value="CK1_Ser-Thr_kinase"/>
</dbReference>
<sequence>MEEEDNPIKVGDIIKDCYKIIRSITDGSDRMIFCALDTSMKQVAIKLELDTGEQTAVCIEAAILKILDESIHIPQFFRYGIHLNYKFLAMELMGPNLIDLVNYKNLYKFSLHSILKFGIQAIETLQVVHSKGFVHRDIKPGNFLIGNSSNTSGILKLVDFELCKKIHKVDGIITKPTNKGKFRGSLMYASLNSHKLVELGRNDDLISLLYILVELYNGSLPWSDIDDEEKIQNLKQHYHGRKLLKWLPKQFLEFESCILSLDYTTDPDYAYLISLLKQAASENEIDLNAPFEWEEEMNEERDRIIKNHTKKSSYSSPDENQTELTEYTATIIEEE</sequence>
<dbReference type="EC" id="2.7.11.1" evidence="1"/>
<dbReference type="GO" id="GO:0005524">
    <property type="term" value="F:ATP binding"/>
    <property type="evidence" value="ECO:0007669"/>
    <property type="project" value="InterPro"/>
</dbReference>
<dbReference type="Proteomes" id="UP000324800">
    <property type="component" value="Unassembled WGS sequence"/>
</dbReference>
<dbReference type="SMART" id="SM00220">
    <property type="entry name" value="S_TKc"/>
    <property type="match status" value="1"/>
</dbReference>
<dbReference type="InterPro" id="IPR000719">
    <property type="entry name" value="Prot_kinase_dom"/>
</dbReference>
<comment type="caution">
    <text evidence="3">The sequence shown here is derived from an EMBL/GenBank/DDBJ whole genome shotgun (WGS) entry which is preliminary data.</text>
</comment>
<dbReference type="AlphaFoldDB" id="A0A5J4UXU8"/>
<keyword evidence="3" id="KW-0418">Kinase</keyword>
<dbReference type="Pfam" id="PF00069">
    <property type="entry name" value="Pkinase"/>
    <property type="match status" value="1"/>
</dbReference>
<dbReference type="InterPro" id="IPR008271">
    <property type="entry name" value="Ser/Thr_kinase_AS"/>
</dbReference>
<dbReference type="OrthoDB" id="5979581at2759"/>
<evidence type="ECO:0000313" key="3">
    <source>
        <dbReference type="EMBL" id="KAA6375248.1"/>
    </source>
</evidence>
<accession>A0A5J4UXU8</accession>
<evidence type="ECO:0000256" key="1">
    <source>
        <dbReference type="ARBA" id="ARBA00012513"/>
    </source>
</evidence>
<proteinExistence type="predicted"/>
<organism evidence="3 4">
    <name type="scientific">Streblomastix strix</name>
    <dbReference type="NCBI Taxonomy" id="222440"/>
    <lineage>
        <taxon>Eukaryota</taxon>
        <taxon>Metamonada</taxon>
        <taxon>Preaxostyla</taxon>
        <taxon>Oxymonadida</taxon>
        <taxon>Streblomastigidae</taxon>
        <taxon>Streblomastix</taxon>
    </lineage>
</organism>
<protein>
    <recommendedName>
        <fullName evidence="1">non-specific serine/threonine protein kinase</fullName>
        <ecNumber evidence="1">2.7.11.1</ecNumber>
    </recommendedName>
</protein>
<dbReference type="PANTHER" id="PTHR11909">
    <property type="entry name" value="CASEIN KINASE-RELATED"/>
    <property type="match status" value="1"/>
</dbReference>
<dbReference type="EMBL" id="SNRW01011375">
    <property type="protein sequence ID" value="KAA6375248.1"/>
    <property type="molecule type" value="Genomic_DNA"/>
</dbReference>
<dbReference type="SUPFAM" id="SSF56112">
    <property type="entry name" value="Protein kinase-like (PK-like)"/>
    <property type="match status" value="1"/>
</dbReference>
<name>A0A5J4UXU8_9EUKA</name>
<evidence type="ECO:0000259" key="2">
    <source>
        <dbReference type="PROSITE" id="PS50011"/>
    </source>
</evidence>
<dbReference type="PROSITE" id="PS00108">
    <property type="entry name" value="PROTEIN_KINASE_ST"/>
    <property type="match status" value="1"/>
</dbReference>
<dbReference type="PROSITE" id="PS50011">
    <property type="entry name" value="PROTEIN_KINASE_DOM"/>
    <property type="match status" value="1"/>
</dbReference>